<evidence type="ECO:0000256" key="5">
    <source>
        <dbReference type="HAMAP-Rule" id="MF_00902"/>
    </source>
</evidence>
<dbReference type="Proteomes" id="UP000716004">
    <property type="component" value="Unassembled WGS sequence"/>
</dbReference>
<organism evidence="6 7">
    <name type="scientific">Candidatus Sysuiplasma superficiale</name>
    <dbReference type="NCBI Taxonomy" id="2823368"/>
    <lineage>
        <taxon>Archaea</taxon>
        <taxon>Methanobacteriati</taxon>
        <taxon>Thermoplasmatota</taxon>
        <taxon>Thermoplasmata</taxon>
        <taxon>Candidatus Sysuiplasmatales</taxon>
        <taxon>Candidatus Sysuiplasmataceae</taxon>
        <taxon>Candidatus Sysuiplasma</taxon>
    </lineage>
</organism>
<keyword evidence="3 5" id="KW-1133">Transmembrane helix</keyword>
<feature type="transmembrane region" description="Helical" evidence="5">
    <location>
        <begin position="259"/>
        <end position="279"/>
    </location>
</feature>
<comment type="subunit">
    <text evidence="5">Forms a complex with TatA.</text>
</comment>
<keyword evidence="5" id="KW-0813">Transport</keyword>
<dbReference type="EMBL" id="JAGVSJ010000017">
    <property type="protein sequence ID" value="MBX8632187.1"/>
    <property type="molecule type" value="Genomic_DNA"/>
</dbReference>
<dbReference type="PANTHER" id="PTHR30371:SF0">
    <property type="entry name" value="SEC-INDEPENDENT PROTEIN TRANSLOCASE PROTEIN TATC, CHLOROPLASTIC-RELATED"/>
    <property type="match status" value="1"/>
</dbReference>
<protein>
    <recommendedName>
        <fullName evidence="5">Sec-independent protein translocase protein TatC</fullName>
    </recommendedName>
</protein>
<evidence type="ECO:0000256" key="1">
    <source>
        <dbReference type="ARBA" id="ARBA00004141"/>
    </source>
</evidence>
<evidence type="ECO:0000256" key="3">
    <source>
        <dbReference type="ARBA" id="ARBA00022989"/>
    </source>
</evidence>
<evidence type="ECO:0000313" key="6">
    <source>
        <dbReference type="EMBL" id="MBX8632187.1"/>
    </source>
</evidence>
<dbReference type="GO" id="GO:0009977">
    <property type="term" value="F:proton motive force dependent protein transmembrane transporter activity"/>
    <property type="evidence" value="ECO:0007669"/>
    <property type="project" value="TreeGrafter"/>
</dbReference>
<feature type="transmembrane region" description="Helical" evidence="5">
    <location>
        <begin position="30"/>
        <end position="51"/>
    </location>
</feature>
<dbReference type="InterPro" id="IPR002033">
    <property type="entry name" value="TatC"/>
</dbReference>
<keyword evidence="5" id="KW-0811">Translocation</keyword>
<name>A0A8J8CG21_9ARCH</name>
<dbReference type="GO" id="GO:0033281">
    <property type="term" value="C:TAT protein transport complex"/>
    <property type="evidence" value="ECO:0007669"/>
    <property type="project" value="UniProtKB-UniRule"/>
</dbReference>
<sequence length="288" mass="32085">MTDEGSEGNWLTQTPLLDHLQDLAKRLRRIVFSVLVLTAFFLFFGPSSVAVHPFDITVPFVGVFRITRLPIIVPSFLNSFSTELIRYFIYHEVPKGMIVLNVSVFDPILSSMQVSLLFSVIVSMPIILTEMWKFVSPALYETEKKHLKWTVIPATLLFVAGASFAYFIVIPVLLLVVKLYIVSLGIQETLSFKSIISIIVGFLFAFGLSFELPVVMVTLTRFGFVGSKVWMENWRMGVLGSFIIALIISPGVTGGLVETIIGLTLSALYIAGALVARRIERSALSERQ</sequence>
<comment type="subcellular location">
    <subcellularLocation>
        <location evidence="5">Cell membrane</location>
        <topology evidence="5">Multi-pass membrane protein</topology>
    </subcellularLocation>
    <subcellularLocation>
        <location evidence="1">Membrane</location>
        <topology evidence="1">Multi-pass membrane protein</topology>
    </subcellularLocation>
</comment>
<keyword evidence="4 5" id="KW-0472">Membrane</keyword>
<dbReference type="Pfam" id="PF00902">
    <property type="entry name" value="TatC"/>
    <property type="match status" value="1"/>
</dbReference>
<comment type="caution">
    <text evidence="6">The sequence shown here is derived from an EMBL/GenBank/DDBJ whole genome shotgun (WGS) entry which is preliminary data.</text>
</comment>
<feature type="transmembrane region" description="Helical" evidence="5">
    <location>
        <begin position="234"/>
        <end position="253"/>
    </location>
</feature>
<accession>A0A8J8CG21</accession>
<keyword evidence="2 5" id="KW-0812">Transmembrane</keyword>
<reference evidence="6" key="1">
    <citation type="submission" date="2021-04" db="EMBL/GenBank/DDBJ databases">
        <title>Genomic insights into ecological role and evolution of a novel Thermoplasmata order Candidatus Sysuiplasmatales.</title>
        <authorList>
            <person name="Yuan Y."/>
        </authorList>
    </citation>
    <scope>NUCLEOTIDE SEQUENCE</scope>
    <source>
        <strain evidence="6">YP2-bin.285</strain>
    </source>
</reference>
<gene>
    <name evidence="5" type="primary">tatC</name>
    <name evidence="6" type="ORF">J9259_06695</name>
</gene>
<keyword evidence="5" id="KW-1003">Cell membrane</keyword>
<dbReference type="PRINTS" id="PR01840">
    <property type="entry name" value="TATCFAMILY"/>
</dbReference>
<comment type="similarity">
    <text evidence="5">Belongs to the TatC family.</text>
</comment>
<evidence type="ECO:0000256" key="2">
    <source>
        <dbReference type="ARBA" id="ARBA00022692"/>
    </source>
</evidence>
<dbReference type="PANTHER" id="PTHR30371">
    <property type="entry name" value="SEC-INDEPENDENT PROTEIN TRANSLOCASE PROTEIN TATC"/>
    <property type="match status" value="1"/>
</dbReference>
<dbReference type="HAMAP" id="MF_00902">
    <property type="entry name" value="TatC"/>
    <property type="match status" value="1"/>
</dbReference>
<evidence type="ECO:0000313" key="7">
    <source>
        <dbReference type="Proteomes" id="UP000716004"/>
    </source>
</evidence>
<keyword evidence="5" id="KW-0653">Protein transport</keyword>
<feature type="transmembrane region" description="Helical" evidence="5">
    <location>
        <begin position="149"/>
        <end position="175"/>
    </location>
</feature>
<feature type="transmembrane region" description="Helical" evidence="5">
    <location>
        <begin position="108"/>
        <end position="128"/>
    </location>
</feature>
<dbReference type="AlphaFoldDB" id="A0A8J8CG21"/>
<feature type="transmembrane region" description="Helical" evidence="5">
    <location>
        <begin position="195"/>
        <end position="222"/>
    </location>
</feature>
<evidence type="ECO:0000256" key="4">
    <source>
        <dbReference type="ARBA" id="ARBA00023136"/>
    </source>
</evidence>
<comment type="function">
    <text evidence="5">Part of the twin-arginine translocation (Tat) system that transports large folded proteins containing a characteristic twin-arginine motif in their signal peptide across membranes.</text>
</comment>
<dbReference type="GO" id="GO:0043953">
    <property type="term" value="P:protein transport by the Tat complex"/>
    <property type="evidence" value="ECO:0007669"/>
    <property type="project" value="UniProtKB-UniRule"/>
</dbReference>
<proteinExistence type="inferred from homology"/>
<dbReference type="GO" id="GO:0065002">
    <property type="term" value="P:intracellular protein transmembrane transport"/>
    <property type="evidence" value="ECO:0007669"/>
    <property type="project" value="TreeGrafter"/>
</dbReference>